<dbReference type="InterPro" id="IPR006578">
    <property type="entry name" value="MADF-dom"/>
</dbReference>
<dbReference type="AlphaFoldDB" id="A0AAN9YXU5"/>
<evidence type="ECO:0000256" key="1">
    <source>
        <dbReference type="SAM" id="MobiDB-lite"/>
    </source>
</evidence>
<dbReference type="GO" id="GO:0006357">
    <property type="term" value="P:regulation of transcription by RNA polymerase II"/>
    <property type="evidence" value="ECO:0007669"/>
    <property type="project" value="TreeGrafter"/>
</dbReference>
<dbReference type="GO" id="GO:0005667">
    <property type="term" value="C:transcription regulator complex"/>
    <property type="evidence" value="ECO:0007669"/>
    <property type="project" value="TreeGrafter"/>
</dbReference>
<dbReference type="GO" id="GO:0005634">
    <property type="term" value="C:nucleus"/>
    <property type="evidence" value="ECO:0007669"/>
    <property type="project" value="TreeGrafter"/>
</dbReference>
<comment type="caution">
    <text evidence="3">The sequence shown here is derived from an EMBL/GenBank/DDBJ whole genome shotgun (WGS) entry which is preliminary data.</text>
</comment>
<dbReference type="PANTHER" id="PTHR12243">
    <property type="entry name" value="MADF DOMAIN TRANSCRIPTION FACTOR"/>
    <property type="match status" value="1"/>
</dbReference>
<accession>A0AAN9YXU5</accession>
<feature type="domain" description="MADF" evidence="2">
    <location>
        <begin position="35"/>
        <end position="127"/>
    </location>
</feature>
<gene>
    <name evidence="3" type="ORF">R5R35_003902</name>
</gene>
<dbReference type="PROSITE" id="PS51029">
    <property type="entry name" value="MADF"/>
    <property type="match status" value="1"/>
</dbReference>
<dbReference type="Pfam" id="PF10545">
    <property type="entry name" value="MADF_DNA_bdg"/>
    <property type="match status" value="1"/>
</dbReference>
<feature type="region of interest" description="Disordered" evidence="1">
    <location>
        <begin position="1"/>
        <end position="25"/>
    </location>
</feature>
<dbReference type="EMBL" id="JAZDUA010000961">
    <property type="protein sequence ID" value="KAK7788706.1"/>
    <property type="molecule type" value="Genomic_DNA"/>
</dbReference>
<dbReference type="Proteomes" id="UP001378592">
    <property type="component" value="Unassembled WGS sequence"/>
</dbReference>
<feature type="region of interest" description="Disordered" evidence="1">
    <location>
        <begin position="149"/>
        <end position="170"/>
    </location>
</feature>
<proteinExistence type="predicted"/>
<evidence type="ECO:0000313" key="3">
    <source>
        <dbReference type="EMBL" id="KAK7788706.1"/>
    </source>
</evidence>
<dbReference type="InterPro" id="IPR039353">
    <property type="entry name" value="TF_Adf1"/>
</dbReference>
<dbReference type="PANTHER" id="PTHR12243:SF67">
    <property type="entry name" value="COREPRESSOR OF PANGOLIN, ISOFORM A-RELATED"/>
    <property type="match status" value="1"/>
</dbReference>
<evidence type="ECO:0000313" key="4">
    <source>
        <dbReference type="Proteomes" id="UP001378592"/>
    </source>
</evidence>
<dbReference type="SMART" id="SM00595">
    <property type="entry name" value="MADF"/>
    <property type="match status" value="1"/>
</dbReference>
<reference evidence="3 4" key="1">
    <citation type="submission" date="2024-03" db="EMBL/GenBank/DDBJ databases">
        <title>The genome assembly and annotation of the cricket Gryllus longicercus Weissman &amp; Gray.</title>
        <authorList>
            <person name="Szrajer S."/>
            <person name="Gray D."/>
            <person name="Ylla G."/>
        </authorList>
    </citation>
    <scope>NUCLEOTIDE SEQUENCE [LARGE SCALE GENOMIC DNA]</scope>
    <source>
        <strain evidence="3">DAG 2021-001</strain>
        <tissue evidence="3">Whole body minus gut</tissue>
    </source>
</reference>
<organism evidence="3 4">
    <name type="scientific">Gryllus longicercus</name>
    <dbReference type="NCBI Taxonomy" id="2509291"/>
    <lineage>
        <taxon>Eukaryota</taxon>
        <taxon>Metazoa</taxon>
        <taxon>Ecdysozoa</taxon>
        <taxon>Arthropoda</taxon>
        <taxon>Hexapoda</taxon>
        <taxon>Insecta</taxon>
        <taxon>Pterygota</taxon>
        <taxon>Neoptera</taxon>
        <taxon>Polyneoptera</taxon>
        <taxon>Orthoptera</taxon>
        <taxon>Ensifera</taxon>
        <taxon>Gryllidea</taxon>
        <taxon>Grylloidea</taxon>
        <taxon>Gryllidae</taxon>
        <taxon>Gryllinae</taxon>
        <taxon>Gryllus</taxon>
    </lineage>
</organism>
<protein>
    <recommendedName>
        <fullName evidence="2">MADF domain-containing protein</fullName>
    </recommendedName>
</protein>
<sequence length="243" mass="28085">MMYGVNNGASQSSETNEKTKRYRKTSTWSKTEVQVLIQESEKRPCLWDTSRTDYRDRNIRTKNIQEIALVLNKEVEDINNKWQNLRSQFGAERRKCEARKSGSSLQEVYDSKWEYFQAMKFILPACVSTQGISPLEIEIIDGNTEFDAVTETPLPRTPKRKQNRQDSGTQKEALLSKALSLMQKPVDSEQIFGDYVADKLRRAKGIKKKRFRKAVERLMAELSECGDDDDDDDVPPILLFNDM</sequence>
<evidence type="ECO:0000259" key="2">
    <source>
        <dbReference type="PROSITE" id="PS51029"/>
    </source>
</evidence>
<name>A0AAN9YXU5_9ORTH</name>
<keyword evidence="4" id="KW-1185">Reference proteome</keyword>